<proteinExistence type="predicted"/>
<name>S2E6Q7_9ARCH</name>
<dbReference type="PANTHER" id="PTHR30349:SF41">
    <property type="entry name" value="INTEGRASE_RECOMBINASE PROTEIN MJ0367-RELATED"/>
    <property type="match status" value="1"/>
</dbReference>
<dbReference type="InterPro" id="IPR011010">
    <property type="entry name" value="DNA_brk_join_enz"/>
</dbReference>
<organism evidence="6 7">
    <name type="scientific">Candidatus Nitrosarchaeum limnium BG20</name>
    <dbReference type="NCBI Taxonomy" id="859192"/>
    <lineage>
        <taxon>Archaea</taxon>
        <taxon>Nitrososphaerota</taxon>
        <taxon>Nitrososphaeria</taxon>
        <taxon>Nitrosopumilales</taxon>
        <taxon>Nitrosopumilaceae</taxon>
        <taxon>Nitrosarchaeum</taxon>
    </lineage>
</organism>
<evidence type="ECO:0000256" key="3">
    <source>
        <dbReference type="ARBA" id="ARBA00023172"/>
    </source>
</evidence>
<feature type="domain" description="Tyr recombinase" evidence="5">
    <location>
        <begin position="137"/>
        <end position="338"/>
    </location>
</feature>
<keyword evidence="4" id="KW-0175">Coiled coil</keyword>
<dbReference type="Gene3D" id="1.10.443.10">
    <property type="entry name" value="Intergrase catalytic core"/>
    <property type="match status" value="1"/>
</dbReference>
<comment type="caution">
    <text evidence="6">The sequence shown here is derived from an EMBL/GenBank/DDBJ whole genome shotgun (WGS) entry which is preliminary data.</text>
</comment>
<evidence type="ECO:0000256" key="4">
    <source>
        <dbReference type="SAM" id="Coils"/>
    </source>
</evidence>
<dbReference type="AlphaFoldDB" id="S2E6Q7"/>
<keyword evidence="3" id="KW-0233">DNA recombination</keyword>
<dbReference type="GO" id="GO:0003677">
    <property type="term" value="F:DNA binding"/>
    <property type="evidence" value="ECO:0007669"/>
    <property type="project" value="UniProtKB-KW"/>
</dbReference>
<evidence type="ECO:0000256" key="1">
    <source>
        <dbReference type="ARBA" id="ARBA00022908"/>
    </source>
</evidence>
<feature type="coiled-coil region" evidence="4">
    <location>
        <begin position="355"/>
        <end position="385"/>
    </location>
</feature>
<dbReference type="PANTHER" id="PTHR30349">
    <property type="entry name" value="PHAGE INTEGRASE-RELATED"/>
    <property type="match status" value="1"/>
</dbReference>
<keyword evidence="7" id="KW-1185">Reference proteome</keyword>
<evidence type="ECO:0000313" key="7">
    <source>
        <dbReference type="Proteomes" id="UP000014065"/>
    </source>
</evidence>
<dbReference type="GO" id="GO:0006310">
    <property type="term" value="P:DNA recombination"/>
    <property type="evidence" value="ECO:0007669"/>
    <property type="project" value="UniProtKB-KW"/>
</dbReference>
<dbReference type="EMBL" id="AHJG01000002">
    <property type="protein sequence ID" value="EPA06870.1"/>
    <property type="molecule type" value="Genomic_DNA"/>
</dbReference>
<sequence>MEITLDNVNNRNDPYQLFLDSIRSPSTQRRYKNLLYTFLKLIPNQIYIDSLGKTPEDRDAKTLSKFFVELARKDTDLASNVIATYIKEDKKRVDSGEVSSQTIPNHIKPIKVLLDVNRIPIHWKSLNKLLPRRESKSKDRAYTREEIQKMLEVANDITDKVIILLFSSGGFRLEAWDYFTWKDVIFFKDNNSYKGGSLLIYRGDPESYFTFITPEACKTLEHYRENWKADIGRYPKPDDPLIKSIRYPVIRRLNQKGVRKRINKVVSDIGLRPPLPPNKKRHEVQLDHGFRKYFNTMLRRAKVDYLDKEDMMGHKIGLEKHYERYQEEDFERFPEYQKAIPFLTISDDERTKLENVKLKEEKSEINELKMELMDNKETIQEFKELIQKIKTGEIIPKMYHPDPVISKQPGFIIKNHITRLKFPEQKNE</sequence>
<dbReference type="SUPFAM" id="SSF56349">
    <property type="entry name" value="DNA breaking-rejoining enzymes"/>
    <property type="match status" value="1"/>
</dbReference>
<evidence type="ECO:0000256" key="2">
    <source>
        <dbReference type="ARBA" id="ARBA00023125"/>
    </source>
</evidence>
<dbReference type="PATRIC" id="fig|859192.6.peg.12"/>
<dbReference type="PROSITE" id="PS51898">
    <property type="entry name" value="TYR_RECOMBINASE"/>
    <property type="match status" value="1"/>
</dbReference>
<dbReference type="InterPro" id="IPR013762">
    <property type="entry name" value="Integrase-like_cat_sf"/>
</dbReference>
<evidence type="ECO:0000313" key="6">
    <source>
        <dbReference type="EMBL" id="EPA06870.1"/>
    </source>
</evidence>
<dbReference type="Proteomes" id="UP000014065">
    <property type="component" value="Unassembled WGS sequence"/>
</dbReference>
<keyword evidence="2" id="KW-0238">DNA-binding</keyword>
<dbReference type="InterPro" id="IPR002104">
    <property type="entry name" value="Integrase_catalytic"/>
</dbReference>
<dbReference type="InterPro" id="IPR050090">
    <property type="entry name" value="Tyrosine_recombinase_XerCD"/>
</dbReference>
<protein>
    <submittedName>
        <fullName evidence="6">Site-specific recombinase, phage integrase family</fullName>
    </submittedName>
</protein>
<gene>
    <name evidence="6" type="ORF">BG20_I1450</name>
</gene>
<evidence type="ECO:0000259" key="5">
    <source>
        <dbReference type="PROSITE" id="PS51898"/>
    </source>
</evidence>
<reference evidence="6 7" key="1">
    <citation type="journal article" date="2012" name="J. Bacteriol.">
        <title>Genome Sequence of "Candidatus Nitrosoarchaeum limnia" BG20, a Low-Salinity Ammonia-Oxidizing Archaeon from the San Francisco Bay Estuary.</title>
        <authorList>
            <person name="Mosier A.C."/>
            <person name="Allen E.E."/>
            <person name="Kim M."/>
            <person name="Ferriera S."/>
            <person name="Francis C.A."/>
        </authorList>
    </citation>
    <scope>NUCLEOTIDE SEQUENCE [LARGE SCALE GENOMIC DNA]</scope>
    <source>
        <strain evidence="6 7">BG20</strain>
    </source>
</reference>
<dbReference type="GO" id="GO:0015074">
    <property type="term" value="P:DNA integration"/>
    <property type="evidence" value="ECO:0007669"/>
    <property type="project" value="UniProtKB-KW"/>
</dbReference>
<accession>S2E6Q7</accession>
<keyword evidence="1" id="KW-0229">DNA integration</keyword>